<dbReference type="Gene3D" id="1.10.510.10">
    <property type="entry name" value="Transferase(Phosphotransferase) domain 1"/>
    <property type="match status" value="1"/>
</dbReference>
<evidence type="ECO:0000256" key="6">
    <source>
        <dbReference type="ARBA" id="ARBA00022777"/>
    </source>
</evidence>
<feature type="compositionally biased region" description="Low complexity" evidence="10">
    <location>
        <begin position="799"/>
        <end position="812"/>
    </location>
</feature>
<dbReference type="EMBL" id="JAPDFW010000087">
    <property type="protein sequence ID" value="KAJ5071523.1"/>
    <property type="molecule type" value="Genomic_DNA"/>
</dbReference>
<dbReference type="FunFam" id="3.30.200.20:FF:000042">
    <property type="entry name" value="Aurora kinase A"/>
    <property type="match status" value="1"/>
</dbReference>
<dbReference type="FunFam" id="1.10.510.10:FF:000604">
    <property type="entry name" value="AGC protein kinase"/>
    <property type="match status" value="1"/>
</dbReference>
<evidence type="ECO:0000256" key="5">
    <source>
        <dbReference type="ARBA" id="ARBA00022741"/>
    </source>
</evidence>
<dbReference type="AlphaFoldDB" id="A0A9Q0LF04"/>
<evidence type="ECO:0000256" key="2">
    <source>
        <dbReference type="ARBA" id="ARBA00012513"/>
    </source>
</evidence>
<dbReference type="PROSITE" id="PS50011">
    <property type="entry name" value="PROTEIN_KINASE_DOM"/>
    <property type="match status" value="1"/>
</dbReference>
<evidence type="ECO:0000256" key="4">
    <source>
        <dbReference type="ARBA" id="ARBA00022679"/>
    </source>
</evidence>
<reference evidence="12" key="1">
    <citation type="submission" date="2022-10" db="EMBL/GenBank/DDBJ databases">
        <title>Novel sulphate-reducing endosymbionts in the free-living metamonad Anaeramoeba.</title>
        <authorList>
            <person name="Jerlstrom-Hultqvist J."/>
            <person name="Cepicka I."/>
            <person name="Gallot-Lavallee L."/>
            <person name="Salas-Leiva D."/>
            <person name="Curtis B.A."/>
            <person name="Zahonova K."/>
            <person name="Pipaliya S."/>
            <person name="Dacks J."/>
            <person name="Roger A.J."/>
        </authorList>
    </citation>
    <scope>NUCLEOTIDE SEQUENCE</scope>
    <source>
        <strain evidence="12">BMAN</strain>
    </source>
</reference>
<dbReference type="InterPro" id="IPR050236">
    <property type="entry name" value="Ser_Thr_kinase_AGC"/>
</dbReference>
<comment type="similarity">
    <text evidence="1">Belongs to the protein kinase superfamily. AGC Ser/Thr protein kinase family.</text>
</comment>
<evidence type="ECO:0000256" key="3">
    <source>
        <dbReference type="ARBA" id="ARBA00022527"/>
    </source>
</evidence>
<proteinExistence type="inferred from homology"/>
<evidence type="ECO:0000259" key="11">
    <source>
        <dbReference type="PROSITE" id="PS50011"/>
    </source>
</evidence>
<evidence type="ECO:0000256" key="1">
    <source>
        <dbReference type="ARBA" id="ARBA00009903"/>
    </source>
</evidence>
<dbReference type="PANTHER" id="PTHR24356:SF1">
    <property type="entry name" value="SERINE_THREONINE-PROTEIN KINASE GREATWALL"/>
    <property type="match status" value="1"/>
</dbReference>
<keyword evidence="5" id="KW-0547">Nucleotide-binding</keyword>
<feature type="compositionally biased region" description="Basic and acidic residues" evidence="10">
    <location>
        <begin position="102"/>
        <end position="112"/>
    </location>
</feature>
<dbReference type="PANTHER" id="PTHR24356">
    <property type="entry name" value="SERINE/THREONINE-PROTEIN KINASE"/>
    <property type="match status" value="1"/>
</dbReference>
<comment type="catalytic activity">
    <reaction evidence="8">
        <text>L-threonyl-[protein] + ATP = O-phospho-L-threonyl-[protein] + ADP + H(+)</text>
        <dbReference type="Rhea" id="RHEA:46608"/>
        <dbReference type="Rhea" id="RHEA-COMP:11060"/>
        <dbReference type="Rhea" id="RHEA-COMP:11605"/>
        <dbReference type="ChEBI" id="CHEBI:15378"/>
        <dbReference type="ChEBI" id="CHEBI:30013"/>
        <dbReference type="ChEBI" id="CHEBI:30616"/>
        <dbReference type="ChEBI" id="CHEBI:61977"/>
        <dbReference type="ChEBI" id="CHEBI:456216"/>
        <dbReference type="EC" id="2.7.11.1"/>
    </reaction>
</comment>
<keyword evidence="6" id="KW-0418">Kinase</keyword>
<dbReference type="EC" id="2.7.11.1" evidence="2"/>
<accession>A0A9Q0LF04</accession>
<dbReference type="GO" id="GO:0004674">
    <property type="term" value="F:protein serine/threonine kinase activity"/>
    <property type="evidence" value="ECO:0007669"/>
    <property type="project" value="UniProtKB-KW"/>
</dbReference>
<evidence type="ECO:0000256" key="7">
    <source>
        <dbReference type="ARBA" id="ARBA00022840"/>
    </source>
</evidence>
<dbReference type="InterPro" id="IPR008271">
    <property type="entry name" value="Ser/Thr_kinase_AS"/>
</dbReference>
<evidence type="ECO:0000256" key="9">
    <source>
        <dbReference type="ARBA" id="ARBA00048679"/>
    </source>
</evidence>
<dbReference type="GO" id="GO:0035556">
    <property type="term" value="P:intracellular signal transduction"/>
    <property type="evidence" value="ECO:0007669"/>
    <property type="project" value="TreeGrafter"/>
</dbReference>
<comment type="catalytic activity">
    <reaction evidence="9">
        <text>L-seryl-[protein] + ATP = O-phospho-L-seryl-[protein] + ADP + H(+)</text>
        <dbReference type="Rhea" id="RHEA:17989"/>
        <dbReference type="Rhea" id="RHEA-COMP:9863"/>
        <dbReference type="Rhea" id="RHEA-COMP:11604"/>
        <dbReference type="ChEBI" id="CHEBI:15378"/>
        <dbReference type="ChEBI" id="CHEBI:29999"/>
        <dbReference type="ChEBI" id="CHEBI:30616"/>
        <dbReference type="ChEBI" id="CHEBI:83421"/>
        <dbReference type="ChEBI" id="CHEBI:456216"/>
        <dbReference type="EC" id="2.7.11.1"/>
    </reaction>
</comment>
<dbReference type="InterPro" id="IPR000719">
    <property type="entry name" value="Prot_kinase_dom"/>
</dbReference>
<feature type="compositionally biased region" description="Polar residues" evidence="10">
    <location>
        <begin position="1"/>
        <end position="11"/>
    </location>
</feature>
<protein>
    <recommendedName>
        <fullName evidence="2">non-specific serine/threonine protein kinase</fullName>
        <ecNumber evidence="2">2.7.11.1</ecNumber>
    </recommendedName>
</protein>
<dbReference type="SMART" id="SM00220">
    <property type="entry name" value="S_TKc"/>
    <property type="match status" value="1"/>
</dbReference>
<feature type="region of interest" description="Disordered" evidence="10">
    <location>
        <begin position="788"/>
        <end position="818"/>
    </location>
</feature>
<feature type="region of interest" description="Disordered" evidence="10">
    <location>
        <begin position="29"/>
        <end position="50"/>
    </location>
</feature>
<dbReference type="Pfam" id="PF00069">
    <property type="entry name" value="Pkinase"/>
    <property type="match status" value="1"/>
</dbReference>
<comment type="caution">
    <text evidence="12">The sequence shown here is derived from an EMBL/GenBank/DDBJ whole genome shotgun (WGS) entry which is preliminary data.</text>
</comment>
<dbReference type="Gene3D" id="3.30.200.20">
    <property type="entry name" value="Phosphorylase Kinase, domain 1"/>
    <property type="match status" value="1"/>
</dbReference>
<gene>
    <name evidence="12" type="ORF">M0811_10155</name>
</gene>
<dbReference type="PROSITE" id="PS00108">
    <property type="entry name" value="PROTEIN_KINASE_ST"/>
    <property type="match status" value="1"/>
</dbReference>
<dbReference type="SUPFAM" id="SSF56112">
    <property type="entry name" value="Protein kinase-like (PK-like)"/>
    <property type="match status" value="1"/>
</dbReference>
<evidence type="ECO:0000256" key="8">
    <source>
        <dbReference type="ARBA" id="ARBA00047899"/>
    </source>
</evidence>
<name>A0A9Q0LF04_ANAIG</name>
<feature type="region of interest" description="Disordered" evidence="10">
    <location>
        <begin position="1"/>
        <end position="20"/>
    </location>
</feature>
<dbReference type="OrthoDB" id="162894at2759"/>
<feature type="compositionally biased region" description="Acidic residues" evidence="10">
    <location>
        <begin position="90"/>
        <end position="101"/>
    </location>
</feature>
<evidence type="ECO:0000313" key="12">
    <source>
        <dbReference type="EMBL" id="KAJ5071523.1"/>
    </source>
</evidence>
<keyword evidence="13" id="KW-1185">Reference proteome</keyword>
<evidence type="ECO:0000313" key="13">
    <source>
        <dbReference type="Proteomes" id="UP001149090"/>
    </source>
</evidence>
<keyword evidence="7" id="KW-0067">ATP-binding</keyword>
<dbReference type="CDD" id="cd05579">
    <property type="entry name" value="STKc_MAST_like"/>
    <property type="match status" value="1"/>
</dbReference>
<sequence length="818" mass="95467">MTSPTVTTNPKRMSRGYSQPLIFLNENEKLMLEESEPNSPKQEDSKTSIFSDDTMLKSFSTGNFQSKQIFQAQKDLLNQYQYQYQNQNENENENENETETETDTKTDTKTETLTENGNESENESESSFTQNQLTLSQNEPIFPIEEQLNENKRLNSDAHYPKAYPKAKTLSKSLKLKSTKTSKRTTSKNLNLHAYMIFKDYQKVDYKLKEARESCTKNLTRMIKQIEQEMKKKQENQDIFQKFVELKKIIGEILNLNEKSLSKQSWDRLVKKLDMIFKKSKREISYFVSSILFNTSKILRLISLSESFPPEFREIMKYSTKHVAIIRNGKPISPEKPIHRKKQTFSIEMSCPVAINNTLQGNTLNQEDGQSKQNKTSLSPTMDKDFKQFLIMKKALLNNQEAQSRIEEKQEKIKPKKPEKKDKKIVHLNSQEEIINDKLIESKKTDLEIPYLDPNIQQKDGQIIVCRICGRLVLSDMIEKHSGYCVIEQQSRSKIRYCDDTLQKFLVVPFSQSVYGKIDLENLIQNNLKIIVNCCLKINLNSESAVIKLKKLLEQIQVHIGYGKKKKCHLPRDINEIQKIFLQKIESFEKVFQTSPNANLTAVYGSETNANLYNIHSLQSFEFIKLISRGAYGKVFLAQSKTTRDIFAIKVLRKNDMIQKNQTEHIKTEKNILTRTVNDFVVKLFYSFQTKKYLYLVMEYMNGGDLYSLLKNVGYLSEKMAKFYLSEIILAIEYIHSKNIVHRDLKPDNVLIGNDGHLKLTDFGLSRIGIYERQEFDELDRVNEGRYEQYKNENEIENENQNQNENENQNENQNRKSN</sequence>
<feature type="region of interest" description="Disordered" evidence="10">
    <location>
        <begin position="87"/>
        <end position="131"/>
    </location>
</feature>
<feature type="compositionally biased region" description="Basic residues" evidence="10">
    <location>
        <begin position="414"/>
        <end position="423"/>
    </location>
</feature>
<keyword evidence="3" id="KW-0723">Serine/threonine-protein kinase</keyword>
<evidence type="ECO:0000256" key="10">
    <source>
        <dbReference type="SAM" id="MobiDB-lite"/>
    </source>
</evidence>
<dbReference type="InterPro" id="IPR011009">
    <property type="entry name" value="Kinase-like_dom_sf"/>
</dbReference>
<feature type="compositionally biased region" description="Basic and acidic residues" evidence="10">
    <location>
        <begin position="404"/>
        <end position="413"/>
    </location>
</feature>
<keyword evidence="4" id="KW-0808">Transferase</keyword>
<feature type="region of interest" description="Disordered" evidence="10">
    <location>
        <begin position="404"/>
        <end position="423"/>
    </location>
</feature>
<organism evidence="12 13">
    <name type="scientific">Anaeramoeba ignava</name>
    <name type="common">Anaerobic marine amoeba</name>
    <dbReference type="NCBI Taxonomy" id="1746090"/>
    <lineage>
        <taxon>Eukaryota</taxon>
        <taxon>Metamonada</taxon>
        <taxon>Anaeramoebidae</taxon>
        <taxon>Anaeramoeba</taxon>
    </lineage>
</organism>
<dbReference type="Proteomes" id="UP001149090">
    <property type="component" value="Unassembled WGS sequence"/>
</dbReference>
<dbReference type="GO" id="GO:0005524">
    <property type="term" value="F:ATP binding"/>
    <property type="evidence" value="ECO:0007669"/>
    <property type="project" value="UniProtKB-KW"/>
</dbReference>
<feature type="domain" description="Protein kinase" evidence="11">
    <location>
        <begin position="621"/>
        <end position="818"/>
    </location>
</feature>